<gene>
    <name evidence="2" type="ORF">G5B50_02640</name>
</gene>
<protein>
    <submittedName>
        <fullName evidence="2">Uncharacterized protein</fullName>
    </submittedName>
</protein>
<sequence>MTTGKQSKTTLAANALKLGLTSAMFAGGAFLALGQAPAVSASTHAGNEQSVTQRLTDQEIYERAQKLELPDYISGSIYGILNQNSSITYPKDIAGQAQPIAYQSEDRPLTDQEIYERAQKLELPDYISGSIYGILNQNSSITYPKDIAGQAQPIAYQSEERPLTDQEIYERAQKLELPDYISGSIYGILNQNSSITYPKDIAGQAQPIAYQPEDRPLTDQEIYERAQRLELPDYISGSIYGILNQNLSTIYPSDY</sequence>
<dbReference type="EMBL" id="JAAKFZ010000004">
    <property type="protein sequence ID" value="NGL83669.1"/>
    <property type="molecule type" value="Genomic_DNA"/>
</dbReference>
<evidence type="ECO:0000313" key="3">
    <source>
        <dbReference type="Proteomes" id="UP000479499"/>
    </source>
</evidence>
<name>A0A6M1KLT7_9STRE</name>
<comment type="caution">
    <text evidence="2">The sequence shown here is derived from an EMBL/GenBank/DDBJ whole genome shotgun (WGS) entry which is preliminary data.</text>
</comment>
<accession>A0A6M1KLT7</accession>
<dbReference type="AlphaFoldDB" id="A0A6M1KLT7"/>
<reference evidence="2 3" key="1">
    <citation type="submission" date="2020-02" db="EMBL/GenBank/DDBJ databases">
        <title>M-like protein SrM is not crucial to the virulence of a novel isolate of Streptococcus equi subsp. ruminatorum from Macaca mulatta.</title>
        <authorList>
            <person name="Guo G."/>
            <person name="Cheng L."/>
            <person name="Zhang W."/>
        </authorList>
    </citation>
    <scope>NUCLEOTIDE SEQUENCE [LARGE SCALE GENOMIC DNA]</scope>
    <source>
        <strain evidence="2 3">FJ1804</strain>
    </source>
</reference>
<proteinExistence type="predicted"/>
<evidence type="ECO:0000313" key="2">
    <source>
        <dbReference type="EMBL" id="NGL83669.1"/>
    </source>
</evidence>
<feature type="signal peptide" evidence="1">
    <location>
        <begin position="1"/>
        <end position="26"/>
    </location>
</feature>
<organism evidence="2 3">
    <name type="scientific">Streptococcus equi subsp. ruminatorum</name>
    <dbReference type="NCBI Taxonomy" id="254358"/>
    <lineage>
        <taxon>Bacteria</taxon>
        <taxon>Bacillati</taxon>
        <taxon>Bacillota</taxon>
        <taxon>Bacilli</taxon>
        <taxon>Lactobacillales</taxon>
        <taxon>Streptococcaceae</taxon>
        <taxon>Streptococcus</taxon>
    </lineage>
</organism>
<keyword evidence="1" id="KW-0732">Signal</keyword>
<feature type="chain" id="PRO_5039136764" evidence="1">
    <location>
        <begin position="27"/>
        <end position="255"/>
    </location>
</feature>
<evidence type="ECO:0000256" key="1">
    <source>
        <dbReference type="SAM" id="SignalP"/>
    </source>
</evidence>
<dbReference type="Proteomes" id="UP000479499">
    <property type="component" value="Unassembled WGS sequence"/>
</dbReference>